<keyword evidence="2" id="KW-0732">Signal</keyword>
<dbReference type="AlphaFoldDB" id="A0A076NL91"/>
<dbReference type="OrthoDB" id="4420928at2"/>
<dbReference type="RefSeq" id="WP_038587710.1">
    <property type="nucleotide sequence ID" value="NZ_CP009211.1"/>
</dbReference>
<keyword evidence="5" id="KW-1185">Reference proteome</keyword>
<dbReference type="Proteomes" id="UP000028780">
    <property type="component" value="Chromosome"/>
</dbReference>
<feature type="region of interest" description="Disordered" evidence="1">
    <location>
        <begin position="37"/>
        <end position="57"/>
    </location>
</feature>
<dbReference type="KEGG" id="cii:CIMIT_00605"/>
<feature type="compositionally biased region" description="Low complexity" evidence="1">
    <location>
        <begin position="576"/>
        <end position="585"/>
    </location>
</feature>
<dbReference type="eggNOG" id="ENOG5032F04">
    <property type="taxonomic scope" value="Bacteria"/>
</dbReference>
<gene>
    <name evidence="4" type="primary">surB_1</name>
    <name evidence="3" type="ORF">CIMIT_00605</name>
    <name evidence="4" type="ORF">SAMEA4535761_00185</name>
</gene>
<feature type="compositionally biased region" description="Gly residues" evidence="1">
    <location>
        <begin position="644"/>
        <end position="659"/>
    </location>
</feature>
<evidence type="ECO:0000313" key="6">
    <source>
        <dbReference type="Proteomes" id="UP000215374"/>
    </source>
</evidence>
<reference evidence="3 5" key="1">
    <citation type="submission" date="2014-08" db="EMBL/GenBank/DDBJ databases">
        <title>Complete genome sequence of Corynebacterium imitans DSM 44264, isolated from a five-month-old boy with suspected pharyngeal diphtheria.</title>
        <authorList>
            <person name="Mollmann S."/>
            <person name="Albersmeier A."/>
            <person name="Ruckert C."/>
            <person name="Tauch A."/>
        </authorList>
    </citation>
    <scope>NUCLEOTIDE SEQUENCE [LARGE SCALE GENOMIC DNA]</scope>
    <source>
        <strain evidence="3 5">DSM 44264</strain>
    </source>
</reference>
<feature type="region of interest" description="Disordered" evidence="1">
    <location>
        <begin position="625"/>
        <end position="669"/>
    </location>
</feature>
<feature type="chain" id="PRO_5001715437" evidence="2">
    <location>
        <begin position="30"/>
        <end position="788"/>
    </location>
</feature>
<accession>A0A076NL91</accession>
<dbReference type="EMBL" id="LT906467">
    <property type="protein sequence ID" value="SNV53370.1"/>
    <property type="molecule type" value="Genomic_DNA"/>
</dbReference>
<evidence type="ECO:0000313" key="4">
    <source>
        <dbReference type="EMBL" id="SNV53370.1"/>
    </source>
</evidence>
<name>A0A076NL91_9CORY</name>
<evidence type="ECO:0000256" key="2">
    <source>
        <dbReference type="SAM" id="SignalP"/>
    </source>
</evidence>
<reference evidence="4 6" key="2">
    <citation type="submission" date="2017-06" db="EMBL/GenBank/DDBJ databases">
        <authorList>
            <consortium name="Pathogen Informatics"/>
        </authorList>
    </citation>
    <scope>NUCLEOTIDE SEQUENCE [LARGE SCALE GENOMIC DNA]</scope>
    <source>
        <strain evidence="4 6">NCTC13015</strain>
    </source>
</reference>
<feature type="signal peptide" evidence="2">
    <location>
        <begin position="1"/>
        <end position="29"/>
    </location>
</feature>
<dbReference type="Proteomes" id="UP000215374">
    <property type="component" value="Chromosome 1"/>
</dbReference>
<evidence type="ECO:0000313" key="3">
    <source>
        <dbReference type="EMBL" id="AIJ32620.1"/>
    </source>
</evidence>
<feature type="region of interest" description="Disordered" evidence="1">
    <location>
        <begin position="572"/>
        <end position="604"/>
    </location>
</feature>
<protein>
    <submittedName>
        <fullName evidence="4">Cell surface protein</fullName>
    </submittedName>
</protein>
<evidence type="ECO:0000256" key="1">
    <source>
        <dbReference type="SAM" id="MobiDB-lite"/>
    </source>
</evidence>
<evidence type="ECO:0000313" key="5">
    <source>
        <dbReference type="Proteomes" id="UP000028780"/>
    </source>
</evidence>
<organism evidence="3 5">
    <name type="scientific">Corynebacterium imitans</name>
    <dbReference type="NCBI Taxonomy" id="156978"/>
    <lineage>
        <taxon>Bacteria</taxon>
        <taxon>Bacillati</taxon>
        <taxon>Actinomycetota</taxon>
        <taxon>Actinomycetes</taxon>
        <taxon>Mycobacteriales</taxon>
        <taxon>Corynebacteriaceae</taxon>
        <taxon>Corynebacterium</taxon>
    </lineage>
</organism>
<dbReference type="EMBL" id="CP009211">
    <property type="protein sequence ID" value="AIJ32620.1"/>
    <property type="molecule type" value="Genomic_DNA"/>
</dbReference>
<sequence length="788" mass="81263">MAIFSRGVAVSALTLALVAPSIVVPQSIAEDLSTVATTTETTASTPTDADTTTTSPAAEPTVIDWNSRHFVTFTGDVPAVVDGFTLPAGSSIKAKGSAVWHWKVEANEDGTVVLARPNANTSFTEGEKDVAVTVTLPGGRQIENTLKVNVTKRPADARETDPNLARRYETENFWNENSAAVKGLKVDPNYTFAPTSNTIASWGLENDNGTLKLKRPQSALSFKKGDVSIPIKITRGDGSSYTSTLNLSVIDEMPKAEWEKDLPDFGGVYDVDFEGNITKVIDDFDLPEGVSVEKKGLSPLGWGVATQAGRIQVTAPNNFIPGVFTIPVVLKDGKSEVERTLRISAKNPATPSGTIADKVADFIGKVGGGLLGGLTGGAGGAGGGGLNILSNNGNPNIIITDNAKAEIKDNLSNNGNPIITDNAKATVEIKDNLSNNGNPVITNNFNPHDNGNNNGSPDIKISDNFNPVVTDNAKVEIKDNANNNGSPDIKISDNVKISDNAKATVEIKDNINPHDNANNNGNPEVNISDNAKATVVITDNANVDIKDNVKISDNAKADIKDNVKISDNAKADIKDNANNNGNPDVKISDNANPNVDIKDNGNPDVKISDNAKATVVITDNAKVDVKDNANNNGNPDVQVEGIPGSSGGSSKPGGQGGQAGPTVDANVGLQGGSSDPRCVATLIGVGLPLLAIIPLALSTQLGTPGLGAVGNQLSRALTDAARAAGTTPEALAGIGGGVLGLFAAIVAIAGGANCIPNVDSAAVSLGSAKPAPVVPTETTVEATPTEEQ</sequence>
<dbReference type="HOGENOM" id="CLU_355915_0_0_11"/>
<proteinExistence type="predicted"/>